<sequence length="342" mass="37696">MAVSLVAADSRTVISAGGCLSIFWLNCPPPPLLLVSTLPAPARSYPQRSQNQFTMAGEFISFEEFNALFEQNPDFGVGLPMDDVFDINLHNQFFGEILPPYSVPLGQGHHPSTFTPPLDSSSFTPHPHPQQHQVAPRSHAHLLQYPSAMYAQLQQQRRHLPSSNHHQQYAPMRRYGDPSQIVQAAERQLAELTQPAWPQHHTAGHPPPPAQAPVQLPTPPREPVWFYVQPAATNPTVAQHPARAAGPTAVTKRKRAQAPTRIPNRKPAKKQKLAGPSTQSPSQNPPANPPAPPAQPQIPRQDSGGGELTARQILDESQKELEGVYGEDWRQGYLDMARLDTE</sequence>
<name>A0A9P4IMU9_9PEZI</name>
<evidence type="ECO:0000313" key="3">
    <source>
        <dbReference type="Proteomes" id="UP000799772"/>
    </source>
</evidence>
<feature type="region of interest" description="Disordered" evidence="1">
    <location>
        <begin position="236"/>
        <end position="342"/>
    </location>
</feature>
<feature type="compositionally biased region" description="Polar residues" evidence="1">
    <location>
        <begin position="110"/>
        <end position="124"/>
    </location>
</feature>
<evidence type="ECO:0000256" key="1">
    <source>
        <dbReference type="SAM" id="MobiDB-lite"/>
    </source>
</evidence>
<feature type="region of interest" description="Disordered" evidence="1">
    <location>
        <begin position="108"/>
        <end position="137"/>
    </location>
</feature>
<dbReference type="AlphaFoldDB" id="A0A9P4IMU9"/>
<gene>
    <name evidence="2" type="ORF">NA57DRAFT_55092</name>
</gene>
<feature type="compositionally biased region" description="Basic and acidic residues" evidence="1">
    <location>
        <begin position="313"/>
        <end position="330"/>
    </location>
</feature>
<feature type="compositionally biased region" description="Basic residues" evidence="1">
    <location>
        <begin position="263"/>
        <end position="272"/>
    </location>
</feature>
<reference evidence="2" key="1">
    <citation type="journal article" date="2020" name="Stud. Mycol.">
        <title>101 Dothideomycetes genomes: a test case for predicting lifestyles and emergence of pathogens.</title>
        <authorList>
            <person name="Haridas S."/>
            <person name="Albert R."/>
            <person name="Binder M."/>
            <person name="Bloem J."/>
            <person name="Labutti K."/>
            <person name="Salamov A."/>
            <person name="Andreopoulos B."/>
            <person name="Baker S."/>
            <person name="Barry K."/>
            <person name="Bills G."/>
            <person name="Bluhm B."/>
            <person name="Cannon C."/>
            <person name="Castanera R."/>
            <person name="Culley D."/>
            <person name="Daum C."/>
            <person name="Ezra D."/>
            <person name="Gonzalez J."/>
            <person name="Henrissat B."/>
            <person name="Kuo A."/>
            <person name="Liang C."/>
            <person name="Lipzen A."/>
            <person name="Lutzoni F."/>
            <person name="Magnuson J."/>
            <person name="Mondo S."/>
            <person name="Nolan M."/>
            <person name="Ohm R."/>
            <person name="Pangilinan J."/>
            <person name="Park H.-J."/>
            <person name="Ramirez L."/>
            <person name="Alfaro M."/>
            <person name="Sun H."/>
            <person name="Tritt A."/>
            <person name="Yoshinaga Y."/>
            <person name="Zwiers L.-H."/>
            <person name="Turgeon B."/>
            <person name="Goodwin S."/>
            <person name="Spatafora J."/>
            <person name="Crous P."/>
            <person name="Grigoriev I."/>
        </authorList>
    </citation>
    <scope>NUCLEOTIDE SEQUENCE</scope>
    <source>
        <strain evidence="2">CBS 133067</strain>
    </source>
</reference>
<dbReference type="Proteomes" id="UP000799772">
    <property type="component" value="Unassembled WGS sequence"/>
</dbReference>
<dbReference type="EMBL" id="ML978124">
    <property type="protein sequence ID" value="KAF2101026.1"/>
    <property type="molecule type" value="Genomic_DNA"/>
</dbReference>
<evidence type="ECO:0000313" key="2">
    <source>
        <dbReference type="EMBL" id="KAF2101026.1"/>
    </source>
</evidence>
<proteinExistence type="predicted"/>
<feature type="compositionally biased region" description="Pro residues" evidence="1">
    <location>
        <begin position="283"/>
        <end position="296"/>
    </location>
</feature>
<accession>A0A9P4IMU9</accession>
<organism evidence="2 3">
    <name type="scientific">Rhizodiscina lignyota</name>
    <dbReference type="NCBI Taxonomy" id="1504668"/>
    <lineage>
        <taxon>Eukaryota</taxon>
        <taxon>Fungi</taxon>
        <taxon>Dikarya</taxon>
        <taxon>Ascomycota</taxon>
        <taxon>Pezizomycotina</taxon>
        <taxon>Dothideomycetes</taxon>
        <taxon>Pleosporomycetidae</taxon>
        <taxon>Aulographales</taxon>
        <taxon>Rhizodiscinaceae</taxon>
        <taxon>Rhizodiscina</taxon>
    </lineage>
</organism>
<feature type="compositionally biased region" description="Pro residues" evidence="1">
    <location>
        <begin position="205"/>
        <end position="218"/>
    </location>
</feature>
<feature type="region of interest" description="Disordered" evidence="1">
    <location>
        <begin position="198"/>
        <end position="218"/>
    </location>
</feature>
<keyword evidence="3" id="KW-1185">Reference proteome</keyword>
<comment type="caution">
    <text evidence="2">The sequence shown here is derived from an EMBL/GenBank/DDBJ whole genome shotgun (WGS) entry which is preliminary data.</text>
</comment>
<protein>
    <submittedName>
        <fullName evidence="2">Uncharacterized protein</fullName>
    </submittedName>
</protein>